<keyword evidence="5" id="KW-1185">Reference proteome</keyword>
<dbReference type="Gene3D" id="2.160.10.10">
    <property type="entry name" value="Hexapeptide repeat proteins"/>
    <property type="match status" value="1"/>
</dbReference>
<sequence length="214" mass="23723">MNRLASMFSGRGRLFTDEDRAGFFALDDIAQVRAGTIRGPFKDWTVSGKVLCGGYTSINGVLNARGDVTFGRYCAFGRYNSFISGNHRTDMPNQQIWLSQRFGFEVPAESKGPIEIGHNVWVGDKVNVLSGVQVGHGAVLAAGATVTKDVEPFTIVGGNPAKPIRKRFTDKTIAQLLKIAWWDWDDERISRNKDFFETSIPHDRNVDLLSIVKA</sequence>
<dbReference type="AlphaFoldDB" id="A0A5C5GGI5"/>
<dbReference type="SUPFAM" id="SSF51161">
    <property type="entry name" value="Trimeric LpxA-like enzymes"/>
    <property type="match status" value="1"/>
</dbReference>
<dbReference type="PANTHER" id="PTHR23416">
    <property type="entry name" value="SIALIC ACID SYNTHASE-RELATED"/>
    <property type="match status" value="1"/>
</dbReference>
<dbReference type="InterPro" id="IPR051159">
    <property type="entry name" value="Hexapeptide_acetyltransf"/>
</dbReference>
<name>A0A5C5GGI5_9RHOB</name>
<dbReference type="EMBL" id="VFFF01000001">
    <property type="protein sequence ID" value="TNY33803.1"/>
    <property type="molecule type" value="Genomic_DNA"/>
</dbReference>
<dbReference type="CDD" id="cd03349">
    <property type="entry name" value="LbH_XAT"/>
    <property type="match status" value="1"/>
</dbReference>
<evidence type="ECO:0000256" key="1">
    <source>
        <dbReference type="ARBA" id="ARBA00022679"/>
    </source>
</evidence>
<gene>
    <name evidence="4" type="ORF">FHY64_11215</name>
</gene>
<evidence type="ECO:0000256" key="3">
    <source>
        <dbReference type="ARBA" id="ARBA00023315"/>
    </source>
</evidence>
<dbReference type="Pfam" id="PF00132">
    <property type="entry name" value="Hexapep"/>
    <property type="match status" value="1"/>
</dbReference>
<proteinExistence type="predicted"/>
<keyword evidence="1 4" id="KW-0808">Transferase</keyword>
<accession>A0A5C5GGI5</accession>
<reference evidence="4 5" key="1">
    <citation type="submission" date="2019-06" db="EMBL/GenBank/DDBJ databases">
        <title>Genome of new Rhodobacteraceae sp. SM1903.</title>
        <authorList>
            <person name="Ren X."/>
        </authorList>
    </citation>
    <scope>NUCLEOTIDE SEQUENCE [LARGE SCALE GENOMIC DNA]</scope>
    <source>
        <strain evidence="4 5">SM1903</strain>
    </source>
</reference>
<protein>
    <submittedName>
        <fullName evidence="4">CatB-related O-acetyltransferase</fullName>
    </submittedName>
</protein>
<dbReference type="PROSITE" id="PS00101">
    <property type="entry name" value="HEXAPEP_TRANSFERASES"/>
    <property type="match status" value="1"/>
</dbReference>
<dbReference type="InterPro" id="IPR001451">
    <property type="entry name" value="Hexapep"/>
</dbReference>
<dbReference type="InterPro" id="IPR018357">
    <property type="entry name" value="Hexapep_transf_CS"/>
</dbReference>
<keyword evidence="2" id="KW-0677">Repeat</keyword>
<dbReference type="PANTHER" id="PTHR23416:SF78">
    <property type="entry name" value="LIPOPOLYSACCHARIDE BIOSYNTHESIS O-ACETYL TRANSFERASE WBBJ-RELATED"/>
    <property type="match status" value="1"/>
</dbReference>
<comment type="caution">
    <text evidence="4">The sequence shown here is derived from an EMBL/GenBank/DDBJ whole genome shotgun (WGS) entry which is preliminary data.</text>
</comment>
<dbReference type="OrthoDB" id="9815592at2"/>
<dbReference type="GO" id="GO:0016746">
    <property type="term" value="F:acyltransferase activity"/>
    <property type="evidence" value="ECO:0007669"/>
    <property type="project" value="UniProtKB-KW"/>
</dbReference>
<evidence type="ECO:0000256" key="2">
    <source>
        <dbReference type="ARBA" id="ARBA00022737"/>
    </source>
</evidence>
<keyword evidence="3" id="KW-0012">Acyltransferase</keyword>
<evidence type="ECO:0000313" key="5">
    <source>
        <dbReference type="Proteomes" id="UP000314011"/>
    </source>
</evidence>
<organism evidence="4 5">
    <name type="scientific">Pelagovum pacificum</name>
    <dbReference type="NCBI Taxonomy" id="2588711"/>
    <lineage>
        <taxon>Bacteria</taxon>
        <taxon>Pseudomonadati</taxon>
        <taxon>Pseudomonadota</taxon>
        <taxon>Alphaproteobacteria</taxon>
        <taxon>Rhodobacterales</taxon>
        <taxon>Paracoccaceae</taxon>
        <taxon>Pelagovum</taxon>
    </lineage>
</organism>
<dbReference type="InterPro" id="IPR011004">
    <property type="entry name" value="Trimer_LpxA-like_sf"/>
</dbReference>
<dbReference type="RefSeq" id="WP_140194545.1">
    <property type="nucleotide sequence ID" value="NZ_CP065915.1"/>
</dbReference>
<dbReference type="Proteomes" id="UP000314011">
    <property type="component" value="Unassembled WGS sequence"/>
</dbReference>
<evidence type="ECO:0000313" key="4">
    <source>
        <dbReference type="EMBL" id="TNY33803.1"/>
    </source>
</evidence>